<accession>A0A081S1I5</accession>
<comment type="caution">
    <text evidence="2">The sequence shown here is derived from an EMBL/GenBank/DDBJ whole genome shotgun (WGS) entry which is preliminary data.</text>
</comment>
<organism evidence="2 3">
    <name type="scientific">Photorhabdus temperata subsp. temperata Meg1</name>
    <dbReference type="NCBI Taxonomy" id="1393735"/>
    <lineage>
        <taxon>Bacteria</taxon>
        <taxon>Pseudomonadati</taxon>
        <taxon>Pseudomonadota</taxon>
        <taxon>Gammaproteobacteria</taxon>
        <taxon>Enterobacterales</taxon>
        <taxon>Morganellaceae</taxon>
        <taxon>Photorhabdus</taxon>
    </lineage>
</organism>
<protein>
    <submittedName>
        <fullName evidence="2">Helix-turn-helix protein</fullName>
    </submittedName>
</protein>
<gene>
    <name evidence="2" type="ORF">MEG1DRAFT_00574</name>
</gene>
<dbReference type="GO" id="GO:0003677">
    <property type="term" value="F:DNA binding"/>
    <property type="evidence" value="ECO:0007669"/>
    <property type="project" value="InterPro"/>
</dbReference>
<dbReference type="PATRIC" id="fig|1393735.3.peg.581"/>
<evidence type="ECO:0000313" key="3">
    <source>
        <dbReference type="Proteomes" id="UP000028002"/>
    </source>
</evidence>
<sequence length="120" mass="13722">MALMLYTESELLAELGHRLREHRLRRNMLQTELAHRSGISVSALKKLEGSGQGTLENFMKVVFALRLENEVKSLFVPQQISIAQLEAMKKPVRQRARRTLRPARKLSYNVRAHQSGGSKK</sequence>
<dbReference type="EMBL" id="JGVH01000004">
    <property type="protein sequence ID" value="KER04788.1"/>
    <property type="molecule type" value="Genomic_DNA"/>
</dbReference>
<reference evidence="2 3" key="1">
    <citation type="submission" date="2014-03" db="EMBL/GenBank/DDBJ databases">
        <title>Draft Genome of Photorhabdus temperata Meg1.</title>
        <authorList>
            <person name="Hurst S.G.IV."/>
            <person name="Morris K."/>
            <person name="Thomas K."/>
            <person name="Tisa L.S."/>
        </authorList>
    </citation>
    <scope>NUCLEOTIDE SEQUENCE [LARGE SCALE GENOMIC DNA]</scope>
    <source>
        <strain evidence="2 3">Meg1</strain>
    </source>
</reference>
<evidence type="ECO:0000313" key="2">
    <source>
        <dbReference type="EMBL" id="KER04788.1"/>
    </source>
</evidence>
<proteinExistence type="predicted"/>
<dbReference type="InterPro" id="IPR001387">
    <property type="entry name" value="Cro/C1-type_HTH"/>
</dbReference>
<evidence type="ECO:0000259" key="1">
    <source>
        <dbReference type="PROSITE" id="PS50943"/>
    </source>
</evidence>
<dbReference type="Proteomes" id="UP000028002">
    <property type="component" value="Unassembled WGS sequence"/>
</dbReference>
<dbReference type="SMART" id="SM00530">
    <property type="entry name" value="HTH_XRE"/>
    <property type="match status" value="1"/>
</dbReference>
<dbReference type="SUPFAM" id="SSF47413">
    <property type="entry name" value="lambda repressor-like DNA-binding domains"/>
    <property type="match status" value="1"/>
</dbReference>
<dbReference type="InterPro" id="IPR010982">
    <property type="entry name" value="Lambda_DNA-bd_dom_sf"/>
</dbReference>
<name>A0A081S1I5_PHOTE</name>
<dbReference type="AlphaFoldDB" id="A0A081S1I5"/>
<dbReference type="Gene3D" id="1.10.260.40">
    <property type="entry name" value="lambda repressor-like DNA-binding domains"/>
    <property type="match status" value="1"/>
</dbReference>
<dbReference type="PROSITE" id="PS50943">
    <property type="entry name" value="HTH_CROC1"/>
    <property type="match status" value="1"/>
</dbReference>
<feature type="domain" description="HTH cro/C1-type" evidence="1">
    <location>
        <begin position="19"/>
        <end position="48"/>
    </location>
</feature>